<keyword evidence="5 12" id="KW-0436">Ligase</keyword>
<feature type="binding site" evidence="12 14">
    <location>
        <begin position="263"/>
        <end position="265"/>
    </location>
    <ligand>
        <name>ATP</name>
        <dbReference type="ChEBI" id="CHEBI:30616"/>
    </ligand>
</feature>
<dbReference type="Gene3D" id="1.10.287.40">
    <property type="entry name" value="Serine-tRNA synthetase, tRNA binding domain"/>
    <property type="match status" value="1"/>
</dbReference>
<evidence type="ECO:0000313" key="17">
    <source>
        <dbReference type="EMBL" id="NGP88304.1"/>
    </source>
</evidence>
<dbReference type="GO" id="GO:0005737">
    <property type="term" value="C:cytoplasm"/>
    <property type="evidence" value="ECO:0007669"/>
    <property type="project" value="UniProtKB-SubCell"/>
</dbReference>
<reference evidence="17 18" key="1">
    <citation type="submission" date="2020-02" db="EMBL/GenBank/DDBJ databases">
        <title>Aliifodinibius halophilus 2W32, complete genome.</title>
        <authorList>
            <person name="Li Y."/>
            <person name="Wu S."/>
        </authorList>
    </citation>
    <scope>NUCLEOTIDE SEQUENCE [LARGE SCALE GENOMIC DNA]</scope>
    <source>
        <strain evidence="17 18">2W32</strain>
    </source>
</reference>
<dbReference type="PROSITE" id="PS50862">
    <property type="entry name" value="AA_TRNA_LIGASE_II"/>
    <property type="match status" value="1"/>
</dbReference>
<evidence type="ECO:0000256" key="10">
    <source>
        <dbReference type="ARBA" id="ARBA00047929"/>
    </source>
</evidence>
<keyword evidence="18" id="KW-1185">Reference proteome</keyword>
<dbReference type="GO" id="GO:0005524">
    <property type="term" value="F:ATP binding"/>
    <property type="evidence" value="ECO:0007669"/>
    <property type="project" value="UniProtKB-UniRule"/>
</dbReference>
<dbReference type="GO" id="GO:0006434">
    <property type="term" value="P:seryl-tRNA aminoacylation"/>
    <property type="evidence" value="ECO:0007669"/>
    <property type="project" value="UniProtKB-UniRule"/>
</dbReference>
<sequence>MLDVTYIRENAEKVKQAMQNKGESNPEIVDKVITVDEQWRSLVQETDELRSESNDKAKKIGALMGQGKKDEAQEIIDYTSKLKEEIQEKETKLRSLKNHREDLLLQIPNVPHKSVPVGKTEEDNEVFKSWGEPNKEEWRKPHWELGEEQEWIDFERGAKVTGAGFPFYVGPIARLQRALINYFLNTATENGFTELQVPYFINEDSARGTGQIPDKEDMMYEIPRDEFFAIPTAEVPVTNFHRDEIIDKDDLPIRYTSYTPCWRREAGSYGKDVRGLNRLHQFDKVELVKMVHPDDAYDELESLREYAESLLEALEIPYRTLLMCTGDMGFTQTKKYDLEVWSPGQQRWLEVSSCSNFGSFQARRMMLRYRKENGDTETLHTINGSGLALPRVVAAILEIYQQEDGSILVPDVLQPFMGTEIITS</sequence>
<comment type="similarity">
    <text evidence="3 12">Belongs to the class-II aminoacyl-tRNA synthetase family. Type-1 seryl-tRNA synthetase subfamily.</text>
</comment>
<evidence type="ECO:0000256" key="15">
    <source>
        <dbReference type="SAM" id="Coils"/>
    </source>
</evidence>
<dbReference type="SUPFAM" id="SSF55681">
    <property type="entry name" value="Class II aaRS and biotin synthetases"/>
    <property type="match status" value="1"/>
</dbReference>
<evidence type="ECO:0000256" key="13">
    <source>
        <dbReference type="PIRSR" id="PIRSR001529-1"/>
    </source>
</evidence>
<comment type="catalytic activity">
    <reaction evidence="11 12">
        <text>tRNA(Ser) + L-serine + ATP = L-seryl-tRNA(Ser) + AMP + diphosphate + H(+)</text>
        <dbReference type="Rhea" id="RHEA:12292"/>
        <dbReference type="Rhea" id="RHEA-COMP:9669"/>
        <dbReference type="Rhea" id="RHEA-COMP:9703"/>
        <dbReference type="ChEBI" id="CHEBI:15378"/>
        <dbReference type="ChEBI" id="CHEBI:30616"/>
        <dbReference type="ChEBI" id="CHEBI:33019"/>
        <dbReference type="ChEBI" id="CHEBI:33384"/>
        <dbReference type="ChEBI" id="CHEBI:78442"/>
        <dbReference type="ChEBI" id="CHEBI:78533"/>
        <dbReference type="ChEBI" id="CHEBI:456215"/>
        <dbReference type="EC" id="6.1.1.11"/>
    </reaction>
</comment>
<keyword evidence="8 12" id="KW-0648">Protein biosynthesis</keyword>
<dbReference type="EC" id="6.1.1.11" evidence="12"/>
<dbReference type="InterPro" id="IPR042103">
    <property type="entry name" value="SerRS_1_N_sf"/>
</dbReference>
<evidence type="ECO:0000256" key="14">
    <source>
        <dbReference type="PIRSR" id="PIRSR001529-2"/>
    </source>
</evidence>
<dbReference type="PRINTS" id="PR00981">
    <property type="entry name" value="TRNASYNTHSER"/>
</dbReference>
<dbReference type="PANTHER" id="PTHR43697:SF1">
    <property type="entry name" value="SERINE--TRNA LIGASE"/>
    <property type="match status" value="1"/>
</dbReference>
<evidence type="ECO:0000256" key="1">
    <source>
        <dbReference type="ARBA" id="ARBA00004496"/>
    </source>
</evidence>
<name>A0A6M1TBG7_9BACT</name>
<evidence type="ECO:0000256" key="12">
    <source>
        <dbReference type="HAMAP-Rule" id="MF_00176"/>
    </source>
</evidence>
<dbReference type="InterPro" id="IPR045864">
    <property type="entry name" value="aa-tRNA-synth_II/BPL/LPL"/>
</dbReference>
<evidence type="ECO:0000256" key="11">
    <source>
        <dbReference type="ARBA" id="ARBA00048823"/>
    </source>
</evidence>
<evidence type="ECO:0000313" key="18">
    <source>
        <dbReference type="Proteomes" id="UP000479132"/>
    </source>
</evidence>
<dbReference type="InterPro" id="IPR033729">
    <property type="entry name" value="SerRS_core"/>
</dbReference>
<gene>
    <name evidence="12 17" type="primary">serS</name>
    <name evidence="17" type="ORF">G3569_08045</name>
</gene>
<feature type="coiled-coil region" evidence="15">
    <location>
        <begin position="79"/>
        <end position="106"/>
    </location>
</feature>
<dbReference type="AlphaFoldDB" id="A0A6M1TBG7"/>
<dbReference type="InterPro" id="IPR015866">
    <property type="entry name" value="Ser-tRNA-synth_1_N"/>
</dbReference>
<accession>A0A6M1TBG7</accession>
<dbReference type="HAMAP" id="MF_00176">
    <property type="entry name" value="Ser_tRNA_synth_type1"/>
    <property type="match status" value="1"/>
</dbReference>
<keyword evidence="6 12" id="KW-0547">Nucleotide-binding</keyword>
<evidence type="ECO:0000256" key="8">
    <source>
        <dbReference type="ARBA" id="ARBA00022917"/>
    </source>
</evidence>
<dbReference type="GO" id="GO:0016260">
    <property type="term" value="P:selenocysteine biosynthetic process"/>
    <property type="evidence" value="ECO:0007669"/>
    <property type="project" value="UniProtKB-UniRule"/>
</dbReference>
<dbReference type="PANTHER" id="PTHR43697">
    <property type="entry name" value="SERYL-TRNA SYNTHETASE"/>
    <property type="match status" value="1"/>
</dbReference>
<evidence type="ECO:0000256" key="3">
    <source>
        <dbReference type="ARBA" id="ARBA00010728"/>
    </source>
</evidence>
<evidence type="ECO:0000256" key="5">
    <source>
        <dbReference type="ARBA" id="ARBA00022598"/>
    </source>
</evidence>
<evidence type="ECO:0000256" key="4">
    <source>
        <dbReference type="ARBA" id="ARBA00022490"/>
    </source>
</evidence>
<comment type="subcellular location">
    <subcellularLocation>
        <location evidence="1 12">Cytoplasm</location>
    </subcellularLocation>
</comment>
<comment type="subunit">
    <text evidence="12">Homodimer. The tRNA molecule binds across the dimer.</text>
</comment>
<dbReference type="InterPro" id="IPR002314">
    <property type="entry name" value="aa-tRNA-synt_IIb"/>
</dbReference>
<dbReference type="PIRSF" id="PIRSF001529">
    <property type="entry name" value="Ser-tRNA-synth_IIa"/>
    <property type="match status" value="1"/>
</dbReference>
<feature type="binding site" evidence="12">
    <location>
        <position position="385"/>
    </location>
    <ligand>
        <name>L-serine</name>
        <dbReference type="ChEBI" id="CHEBI:33384"/>
    </ligand>
</feature>
<dbReference type="InterPro" id="IPR002317">
    <property type="entry name" value="Ser-tRNA-ligase_type_1"/>
</dbReference>
<comment type="function">
    <text evidence="12">Catalyzes the attachment of serine to tRNA(Ser). Is also able to aminoacylate tRNA(Sec) with serine, to form the misacylated tRNA L-seryl-tRNA(Sec), which will be further converted into selenocysteinyl-tRNA(Sec).</text>
</comment>
<protein>
    <recommendedName>
        <fullName evidence="12">Serine--tRNA ligase</fullName>
        <ecNumber evidence="12">6.1.1.11</ecNumber>
    </recommendedName>
    <alternativeName>
        <fullName evidence="12">Seryl-tRNA synthetase</fullName>
        <shortName evidence="12">SerRS</shortName>
    </alternativeName>
    <alternativeName>
        <fullName evidence="12">Seryl-tRNA(Ser/Sec) synthetase</fullName>
    </alternativeName>
</protein>
<keyword evidence="7 12" id="KW-0067">ATP-binding</keyword>
<dbReference type="UniPathway" id="UPA00906">
    <property type="reaction ID" value="UER00895"/>
</dbReference>
<feature type="domain" description="Aminoacyl-transfer RNA synthetases class-II family profile" evidence="16">
    <location>
        <begin position="174"/>
        <end position="410"/>
    </location>
</feature>
<evidence type="ECO:0000256" key="2">
    <source>
        <dbReference type="ARBA" id="ARBA00005045"/>
    </source>
</evidence>
<comment type="caution">
    <text evidence="12">Lacks conserved residue(s) required for the propagation of feature annotation.</text>
</comment>
<dbReference type="SUPFAM" id="SSF46589">
    <property type="entry name" value="tRNA-binding arm"/>
    <property type="match status" value="1"/>
</dbReference>
<evidence type="ECO:0000256" key="9">
    <source>
        <dbReference type="ARBA" id="ARBA00023146"/>
    </source>
</evidence>
<comment type="domain">
    <text evidence="12">Consists of two distinct domains, a catalytic core and a N-terminal extension that is involved in tRNA binding.</text>
</comment>
<keyword evidence="4 12" id="KW-0963">Cytoplasm</keyword>
<dbReference type="Proteomes" id="UP000479132">
    <property type="component" value="Unassembled WGS sequence"/>
</dbReference>
<proteinExistence type="inferred from homology"/>
<dbReference type="RefSeq" id="WP_165267876.1">
    <property type="nucleotide sequence ID" value="NZ_JAALLS010000008.1"/>
</dbReference>
<feature type="binding site" evidence="13">
    <location>
        <position position="232"/>
    </location>
    <ligand>
        <name>L-serine</name>
        <dbReference type="ChEBI" id="CHEBI:33384"/>
    </ligand>
</feature>
<comment type="pathway">
    <text evidence="2 12">Aminoacyl-tRNA biosynthesis; selenocysteinyl-tRNA(Sec) biosynthesis; L-seryl-tRNA(Sec) from L-serine and tRNA(Sec): step 1/1.</text>
</comment>
<feature type="binding site" evidence="13">
    <location>
        <position position="383"/>
    </location>
    <ligand>
        <name>L-serine</name>
        <dbReference type="ChEBI" id="CHEBI:33384"/>
    </ligand>
</feature>
<dbReference type="InterPro" id="IPR010978">
    <property type="entry name" value="tRNA-bd_arm"/>
</dbReference>
<keyword evidence="9 12" id="KW-0030">Aminoacyl-tRNA synthetase</keyword>
<dbReference type="InterPro" id="IPR006195">
    <property type="entry name" value="aa-tRNA-synth_II"/>
</dbReference>
<dbReference type="EMBL" id="JAALLS010000008">
    <property type="protein sequence ID" value="NGP88304.1"/>
    <property type="molecule type" value="Genomic_DNA"/>
</dbReference>
<comment type="caution">
    <text evidence="17">The sequence shown here is derived from an EMBL/GenBank/DDBJ whole genome shotgun (WGS) entry which is preliminary data.</text>
</comment>
<feature type="binding site" evidence="13">
    <location>
        <position position="263"/>
    </location>
    <ligand>
        <name>L-serine</name>
        <dbReference type="ChEBI" id="CHEBI:33384"/>
    </ligand>
</feature>
<organism evidence="17 18">
    <name type="scientific">Fodinibius halophilus</name>
    <dbReference type="NCBI Taxonomy" id="1736908"/>
    <lineage>
        <taxon>Bacteria</taxon>
        <taxon>Pseudomonadati</taxon>
        <taxon>Balneolota</taxon>
        <taxon>Balneolia</taxon>
        <taxon>Balneolales</taxon>
        <taxon>Balneolaceae</taxon>
        <taxon>Fodinibius</taxon>
    </lineage>
</organism>
<evidence type="ECO:0000256" key="6">
    <source>
        <dbReference type="ARBA" id="ARBA00022741"/>
    </source>
</evidence>
<dbReference type="Gene3D" id="3.30.930.10">
    <property type="entry name" value="Bira Bifunctional Protein, Domain 2"/>
    <property type="match status" value="1"/>
</dbReference>
<comment type="catalytic activity">
    <reaction evidence="10 12">
        <text>tRNA(Sec) + L-serine + ATP = L-seryl-tRNA(Sec) + AMP + diphosphate + H(+)</text>
        <dbReference type="Rhea" id="RHEA:42580"/>
        <dbReference type="Rhea" id="RHEA-COMP:9742"/>
        <dbReference type="Rhea" id="RHEA-COMP:10128"/>
        <dbReference type="ChEBI" id="CHEBI:15378"/>
        <dbReference type="ChEBI" id="CHEBI:30616"/>
        <dbReference type="ChEBI" id="CHEBI:33019"/>
        <dbReference type="ChEBI" id="CHEBI:33384"/>
        <dbReference type="ChEBI" id="CHEBI:78442"/>
        <dbReference type="ChEBI" id="CHEBI:78533"/>
        <dbReference type="ChEBI" id="CHEBI:456215"/>
        <dbReference type="EC" id="6.1.1.11"/>
    </reaction>
</comment>
<evidence type="ECO:0000259" key="16">
    <source>
        <dbReference type="PROSITE" id="PS50862"/>
    </source>
</evidence>
<dbReference type="CDD" id="cd00770">
    <property type="entry name" value="SerRS_core"/>
    <property type="match status" value="1"/>
</dbReference>
<dbReference type="GO" id="GO:0004828">
    <property type="term" value="F:serine-tRNA ligase activity"/>
    <property type="evidence" value="ECO:0007669"/>
    <property type="project" value="UniProtKB-UniRule"/>
</dbReference>
<dbReference type="NCBIfam" id="TIGR00414">
    <property type="entry name" value="serS"/>
    <property type="match status" value="1"/>
</dbReference>
<dbReference type="Pfam" id="PF00587">
    <property type="entry name" value="tRNA-synt_2b"/>
    <property type="match status" value="1"/>
</dbReference>
<feature type="binding site" evidence="12">
    <location>
        <begin position="232"/>
        <end position="234"/>
    </location>
    <ligand>
        <name>L-serine</name>
        <dbReference type="ChEBI" id="CHEBI:33384"/>
    </ligand>
</feature>
<feature type="binding site" evidence="12 14">
    <location>
        <begin position="350"/>
        <end position="353"/>
    </location>
    <ligand>
        <name>ATP</name>
        <dbReference type="ChEBI" id="CHEBI:30616"/>
    </ligand>
</feature>
<dbReference type="Pfam" id="PF02403">
    <property type="entry name" value="Seryl_tRNA_N"/>
    <property type="match status" value="1"/>
</dbReference>
<feature type="binding site" evidence="12 13">
    <location>
        <position position="286"/>
    </location>
    <ligand>
        <name>L-serine</name>
        <dbReference type="ChEBI" id="CHEBI:33384"/>
    </ligand>
</feature>
<evidence type="ECO:0000256" key="7">
    <source>
        <dbReference type="ARBA" id="ARBA00022840"/>
    </source>
</evidence>
<keyword evidence="15" id="KW-0175">Coiled coil</keyword>